<evidence type="ECO:0000256" key="2">
    <source>
        <dbReference type="ARBA" id="ARBA00022692"/>
    </source>
</evidence>
<feature type="domain" description="HTH cro/C1-type" evidence="7">
    <location>
        <begin position="7"/>
        <end position="61"/>
    </location>
</feature>
<dbReference type="Pfam" id="PF01381">
    <property type="entry name" value="HTH_3"/>
    <property type="match status" value="1"/>
</dbReference>
<proteinExistence type="predicted"/>
<accession>A0A4Z0QH13</accession>
<dbReference type="PROSITE" id="PS50943">
    <property type="entry name" value="HTH_CROC1"/>
    <property type="match status" value="1"/>
</dbReference>
<reference evidence="8 9" key="1">
    <citation type="submission" date="2019-04" db="EMBL/GenBank/DDBJ databases">
        <authorList>
            <person name="Feng G."/>
            <person name="Zhang J."/>
            <person name="Zhu H."/>
        </authorList>
    </citation>
    <scope>NUCLEOTIDE SEQUENCE [LARGE SCALE GENOMIC DNA]</scope>
    <source>
        <strain evidence="8 9">9PBR-1</strain>
    </source>
</reference>
<dbReference type="RefSeq" id="WP_135392544.1">
    <property type="nucleotide sequence ID" value="NZ_SRMB01000001.1"/>
</dbReference>
<dbReference type="GO" id="GO:0003700">
    <property type="term" value="F:DNA-binding transcription factor activity"/>
    <property type="evidence" value="ECO:0007669"/>
    <property type="project" value="TreeGrafter"/>
</dbReference>
<dbReference type="Gene3D" id="1.10.260.40">
    <property type="entry name" value="lambda repressor-like DNA-binding domains"/>
    <property type="match status" value="1"/>
</dbReference>
<dbReference type="AlphaFoldDB" id="A0A4Z0QH13"/>
<feature type="transmembrane region" description="Helical" evidence="6">
    <location>
        <begin position="191"/>
        <end position="211"/>
    </location>
</feature>
<dbReference type="InterPro" id="IPR010982">
    <property type="entry name" value="Lambda_DNA-bd_dom_sf"/>
</dbReference>
<organism evidence="8 9">
    <name type="scientific">Hymenobacter metallicola</name>
    <dbReference type="NCBI Taxonomy" id="2563114"/>
    <lineage>
        <taxon>Bacteria</taxon>
        <taxon>Pseudomonadati</taxon>
        <taxon>Bacteroidota</taxon>
        <taxon>Cytophagia</taxon>
        <taxon>Cytophagales</taxon>
        <taxon>Hymenobacteraceae</taxon>
        <taxon>Hymenobacter</taxon>
    </lineage>
</organism>
<feature type="transmembrane region" description="Helical" evidence="6">
    <location>
        <begin position="117"/>
        <end position="141"/>
    </location>
</feature>
<keyword evidence="9" id="KW-1185">Reference proteome</keyword>
<evidence type="ECO:0000313" key="9">
    <source>
        <dbReference type="Proteomes" id="UP000298471"/>
    </source>
</evidence>
<sequence length="228" mass="24770">MFSAARIQSIRKSKGLSQEVLAEQSGVSLRTIQRVEQGETVPRGHTLQALAAALDVTLEALRTEPEAPRSAPVDFVPSPAPEAVAATQTLAPPAVEAAAPGSQPVPALRSDPGFVQLLNLSALSFLAFPFLNIVVPLLLWRARRHDTEHVAEIGRRVLGFQVLWQVGCFFAYMLVVLGNILAARYRLPVSAGGYVGVLLFSYALNVLTIVYQGAQLRRGNLDVYRVRF</sequence>
<dbReference type="InterPro" id="IPR001387">
    <property type="entry name" value="Cro/C1-type_HTH"/>
</dbReference>
<feature type="transmembrane region" description="Helical" evidence="6">
    <location>
        <begin position="162"/>
        <end position="185"/>
    </location>
</feature>
<dbReference type="SUPFAM" id="SSF47413">
    <property type="entry name" value="lambda repressor-like DNA-binding domains"/>
    <property type="match status" value="1"/>
</dbReference>
<dbReference type="OrthoDB" id="1357763at2"/>
<evidence type="ECO:0000256" key="3">
    <source>
        <dbReference type="ARBA" id="ARBA00022989"/>
    </source>
</evidence>
<keyword evidence="5 6" id="KW-0472">Membrane</keyword>
<dbReference type="PANTHER" id="PTHR46797">
    <property type="entry name" value="HTH-TYPE TRANSCRIPTIONAL REGULATOR"/>
    <property type="match status" value="1"/>
</dbReference>
<dbReference type="Proteomes" id="UP000298471">
    <property type="component" value="Unassembled WGS sequence"/>
</dbReference>
<dbReference type="InterPro" id="IPR019109">
    <property type="entry name" value="MamF_MmsF"/>
</dbReference>
<dbReference type="GO" id="GO:0003677">
    <property type="term" value="F:DNA binding"/>
    <property type="evidence" value="ECO:0007669"/>
    <property type="project" value="UniProtKB-KW"/>
</dbReference>
<dbReference type="Pfam" id="PF09685">
    <property type="entry name" value="MamF_MmsF"/>
    <property type="match status" value="1"/>
</dbReference>
<dbReference type="EMBL" id="SRMB01000001">
    <property type="protein sequence ID" value="TGE28766.1"/>
    <property type="molecule type" value="Genomic_DNA"/>
</dbReference>
<keyword evidence="4" id="KW-0238">DNA-binding</keyword>
<protein>
    <submittedName>
        <fullName evidence="8">Helix-turn-helix domain-containing protein</fullName>
    </submittedName>
</protein>
<evidence type="ECO:0000256" key="1">
    <source>
        <dbReference type="ARBA" id="ARBA00004141"/>
    </source>
</evidence>
<name>A0A4Z0QH13_9BACT</name>
<keyword evidence="3 6" id="KW-1133">Transmembrane helix</keyword>
<evidence type="ECO:0000259" key="7">
    <source>
        <dbReference type="PROSITE" id="PS50943"/>
    </source>
</evidence>
<comment type="caution">
    <text evidence="8">The sequence shown here is derived from an EMBL/GenBank/DDBJ whole genome shotgun (WGS) entry which is preliminary data.</text>
</comment>
<dbReference type="GO" id="GO:0005829">
    <property type="term" value="C:cytosol"/>
    <property type="evidence" value="ECO:0007669"/>
    <property type="project" value="TreeGrafter"/>
</dbReference>
<dbReference type="CDD" id="cd00093">
    <property type="entry name" value="HTH_XRE"/>
    <property type="match status" value="1"/>
</dbReference>
<gene>
    <name evidence="8" type="ORF">E5K02_04695</name>
</gene>
<evidence type="ECO:0000256" key="6">
    <source>
        <dbReference type="SAM" id="Phobius"/>
    </source>
</evidence>
<evidence type="ECO:0000256" key="4">
    <source>
        <dbReference type="ARBA" id="ARBA00023125"/>
    </source>
</evidence>
<keyword evidence="2 6" id="KW-0812">Transmembrane</keyword>
<evidence type="ECO:0000256" key="5">
    <source>
        <dbReference type="ARBA" id="ARBA00023136"/>
    </source>
</evidence>
<dbReference type="PANTHER" id="PTHR46797:SF10">
    <property type="entry name" value="BLR1115 PROTEIN"/>
    <property type="match status" value="1"/>
</dbReference>
<dbReference type="InterPro" id="IPR050807">
    <property type="entry name" value="TransReg_Diox_bact_type"/>
</dbReference>
<dbReference type="SMART" id="SM00530">
    <property type="entry name" value="HTH_XRE"/>
    <property type="match status" value="1"/>
</dbReference>
<comment type="subcellular location">
    <subcellularLocation>
        <location evidence="1">Membrane</location>
        <topology evidence="1">Multi-pass membrane protein</topology>
    </subcellularLocation>
</comment>
<evidence type="ECO:0000313" key="8">
    <source>
        <dbReference type="EMBL" id="TGE28766.1"/>
    </source>
</evidence>